<name>A0A974I294_XENLA</name>
<dbReference type="EMBL" id="CM004467">
    <property type="protein sequence ID" value="OCT98551.1"/>
    <property type="molecule type" value="Genomic_DNA"/>
</dbReference>
<dbReference type="Proteomes" id="UP000694892">
    <property type="component" value="Chromosome 1S"/>
</dbReference>
<dbReference type="AlphaFoldDB" id="A0A974I294"/>
<organism evidence="1 2">
    <name type="scientific">Xenopus laevis</name>
    <name type="common">African clawed frog</name>
    <dbReference type="NCBI Taxonomy" id="8355"/>
    <lineage>
        <taxon>Eukaryota</taxon>
        <taxon>Metazoa</taxon>
        <taxon>Chordata</taxon>
        <taxon>Craniata</taxon>
        <taxon>Vertebrata</taxon>
        <taxon>Euteleostomi</taxon>
        <taxon>Amphibia</taxon>
        <taxon>Batrachia</taxon>
        <taxon>Anura</taxon>
        <taxon>Pipoidea</taxon>
        <taxon>Pipidae</taxon>
        <taxon>Xenopodinae</taxon>
        <taxon>Xenopus</taxon>
        <taxon>Xenopus</taxon>
    </lineage>
</organism>
<sequence length="69" mass="8269">MGHLNSFLLQSAKAMVPKKWKTELAPTLKEWITNTEEIRQMEEITHIIHNQSSKFWKIWSPWITYIKSL</sequence>
<proteinExistence type="predicted"/>
<evidence type="ECO:0000313" key="2">
    <source>
        <dbReference type="Proteomes" id="UP000694892"/>
    </source>
</evidence>
<protein>
    <submittedName>
        <fullName evidence="1">Uncharacterized protein</fullName>
    </submittedName>
</protein>
<reference evidence="2" key="1">
    <citation type="journal article" date="2016" name="Nature">
        <title>Genome evolution in the allotetraploid frog Xenopus laevis.</title>
        <authorList>
            <person name="Session A.M."/>
            <person name="Uno Y."/>
            <person name="Kwon T."/>
            <person name="Chapman J.A."/>
            <person name="Toyoda A."/>
            <person name="Takahashi S."/>
            <person name="Fukui A."/>
            <person name="Hikosaka A."/>
            <person name="Suzuki A."/>
            <person name="Kondo M."/>
            <person name="van Heeringen S.J."/>
            <person name="Quigley I."/>
            <person name="Heinz S."/>
            <person name="Ogino H."/>
            <person name="Ochi H."/>
            <person name="Hellsten U."/>
            <person name="Lyons J.B."/>
            <person name="Simakov O."/>
            <person name="Putnam N."/>
            <person name="Stites J."/>
            <person name="Kuroki Y."/>
            <person name="Tanaka T."/>
            <person name="Michiue T."/>
            <person name="Watanabe M."/>
            <person name="Bogdanovic O."/>
            <person name="Lister R."/>
            <person name="Georgiou G."/>
            <person name="Paranjpe S.S."/>
            <person name="van Kruijsbergen I."/>
            <person name="Shu S."/>
            <person name="Carlson J."/>
            <person name="Kinoshita T."/>
            <person name="Ohta Y."/>
            <person name="Mawaribuchi S."/>
            <person name="Jenkins J."/>
            <person name="Grimwood J."/>
            <person name="Schmutz J."/>
            <person name="Mitros T."/>
            <person name="Mozaffari S.V."/>
            <person name="Suzuki Y."/>
            <person name="Haramoto Y."/>
            <person name="Yamamoto T.S."/>
            <person name="Takagi C."/>
            <person name="Heald R."/>
            <person name="Miller K."/>
            <person name="Haudenschild C."/>
            <person name="Kitzman J."/>
            <person name="Nakayama T."/>
            <person name="Izutsu Y."/>
            <person name="Robert J."/>
            <person name="Fortriede J."/>
            <person name="Burns K."/>
            <person name="Lotay V."/>
            <person name="Karimi K."/>
            <person name="Yasuoka Y."/>
            <person name="Dichmann D.S."/>
            <person name="Flajnik M.F."/>
            <person name="Houston D.W."/>
            <person name="Shendure J."/>
            <person name="DuPasquier L."/>
            <person name="Vize P.D."/>
            <person name="Zorn A.M."/>
            <person name="Ito M."/>
            <person name="Marcotte E.M."/>
            <person name="Wallingford J.B."/>
            <person name="Ito Y."/>
            <person name="Asashima M."/>
            <person name="Ueno N."/>
            <person name="Matsuda Y."/>
            <person name="Veenstra G.J."/>
            <person name="Fujiyama A."/>
            <person name="Harland R.M."/>
            <person name="Taira M."/>
            <person name="Rokhsar D.S."/>
        </authorList>
    </citation>
    <scope>NUCLEOTIDE SEQUENCE [LARGE SCALE GENOMIC DNA]</scope>
    <source>
        <strain evidence="2">J</strain>
    </source>
</reference>
<accession>A0A974I294</accession>
<gene>
    <name evidence="1" type="ORF">XELAEV_18010788mg</name>
</gene>
<evidence type="ECO:0000313" key="1">
    <source>
        <dbReference type="EMBL" id="OCT98551.1"/>
    </source>
</evidence>